<evidence type="ECO:0000313" key="3">
    <source>
        <dbReference type="EMBL" id="EPX84730.1"/>
    </source>
</evidence>
<comment type="caution">
    <text evidence="3">The sequence shown here is derived from an EMBL/GenBank/DDBJ whole genome shotgun (WGS) entry which is preliminary data.</text>
</comment>
<dbReference type="Gene3D" id="3.40.50.1010">
    <property type="entry name" value="5'-nuclease"/>
    <property type="match status" value="1"/>
</dbReference>
<dbReference type="eggNOG" id="ENOG50342YE">
    <property type="taxonomic scope" value="Bacteria"/>
</dbReference>
<dbReference type="SUPFAM" id="SSF88723">
    <property type="entry name" value="PIN domain-like"/>
    <property type="match status" value="1"/>
</dbReference>
<gene>
    <name evidence="3" type="ORF">Salmuc_01303</name>
</gene>
<evidence type="ECO:0000259" key="2">
    <source>
        <dbReference type="Pfam" id="PF13638"/>
    </source>
</evidence>
<evidence type="ECO:0000256" key="1">
    <source>
        <dbReference type="SAM" id="MobiDB-lite"/>
    </source>
</evidence>
<organism evidence="3 4">
    <name type="scientific">Salipiger mucosus DSM 16094</name>
    <dbReference type="NCBI Taxonomy" id="1123237"/>
    <lineage>
        <taxon>Bacteria</taxon>
        <taxon>Pseudomonadati</taxon>
        <taxon>Pseudomonadota</taxon>
        <taxon>Alphaproteobacteria</taxon>
        <taxon>Rhodobacterales</taxon>
        <taxon>Roseobacteraceae</taxon>
        <taxon>Salipiger</taxon>
    </lineage>
</organism>
<sequence>MLLLVVDTNLFHEFRALENLPWANLGETNEIVLVVSEEVQTELDEHKKSSRGRLRRSAIKWTKRFREMLITGAEHYVIQEADPRVVLVLDDTSVGLENYNTLDLGNADDRLVAIAKSIADTRYDAVVTLFSDDTRPLRKAKALGVRILPIPDEWRREPERTDEDKERDQLKAEVERLRLQEPRLVLSANVETPVKLVAPLFAPLEEDQIETLMGLLEDANPKETNFEREKDRNPRNAVGSALNLGMVQYEFETASDRDIEKYTEADYPAWQEKCRDLLVTAHEGLGAFHRQFEIVISLINEGTRPAQDLLISFSAHGPLAIMPPPRQSERPSDETPIAFPEAPTPPQGKWKKLDPYGSSFAAFGQQLMPRDPFPPSHLLNPHVDRTRDPNNFFYRERPYSYVDSFSLTCEQFRHGGAAEEFECLCIIDSFDASTDRGNAMLEVVVEAANLSDPEILRLPIEIEFESRSTYDAVLGLITATTQRGRSSET</sequence>
<reference evidence="4" key="1">
    <citation type="journal article" date="2014" name="Stand. Genomic Sci.">
        <title>Genome sequence of the exopolysaccharide-producing Salipiger mucosus type strain (DSM 16094(T)), a moderately halophilic member of the Roseobacter clade.</title>
        <authorList>
            <person name="Riedel T."/>
            <person name="Spring S."/>
            <person name="Fiebig A."/>
            <person name="Petersen J."/>
            <person name="Kyrpides N.C."/>
            <person name="Goker M."/>
            <person name="Klenk H.P."/>
        </authorList>
    </citation>
    <scope>NUCLEOTIDE SEQUENCE [LARGE SCALE GENOMIC DNA]</scope>
    <source>
        <strain evidence="4">DSM 16094</strain>
    </source>
</reference>
<feature type="domain" description="PIN" evidence="2">
    <location>
        <begin position="4"/>
        <end position="146"/>
    </location>
</feature>
<dbReference type="EMBL" id="APVH01000012">
    <property type="protein sequence ID" value="EPX84730.1"/>
    <property type="molecule type" value="Genomic_DNA"/>
</dbReference>
<dbReference type="RefSeq" id="WP_020043200.1">
    <property type="nucleotide sequence ID" value="NZ_KE557274.1"/>
</dbReference>
<proteinExistence type="predicted"/>
<dbReference type="Proteomes" id="UP000015347">
    <property type="component" value="Unassembled WGS sequence"/>
</dbReference>
<dbReference type="InterPro" id="IPR002716">
    <property type="entry name" value="PIN_dom"/>
</dbReference>
<evidence type="ECO:0000313" key="4">
    <source>
        <dbReference type="Proteomes" id="UP000015347"/>
    </source>
</evidence>
<dbReference type="InterPro" id="IPR029060">
    <property type="entry name" value="PIN-like_dom_sf"/>
</dbReference>
<dbReference type="Pfam" id="PF13638">
    <property type="entry name" value="PIN_4"/>
    <property type="match status" value="1"/>
</dbReference>
<accession>S9S3F7</accession>
<name>S9S3F7_9RHOB</name>
<dbReference type="HOGENOM" id="CLU_044444_0_0_5"/>
<keyword evidence="4" id="KW-1185">Reference proteome</keyword>
<dbReference type="AlphaFoldDB" id="S9S3F7"/>
<feature type="region of interest" description="Disordered" evidence="1">
    <location>
        <begin position="324"/>
        <end position="351"/>
    </location>
</feature>
<protein>
    <recommendedName>
        <fullName evidence="2">PIN domain-containing protein</fullName>
    </recommendedName>
</protein>